<feature type="signal peptide" evidence="1">
    <location>
        <begin position="1"/>
        <end position="15"/>
    </location>
</feature>
<evidence type="ECO:0000259" key="2">
    <source>
        <dbReference type="PROSITE" id="PS50853"/>
    </source>
</evidence>
<feature type="chain" id="PRO_5045942146" evidence="1">
    <location>
        <begin position="16"/>
        <end position="189"/>
    </location>
</feature>
<keyword evidence="1" id="KW-0732">Signal</keyword>
<evidence type="ECO:0000313" key="3">
    <source>
        <dbReference type="EMBL" id="CAG5112631.1"/>
    </source>
</evidence>
<accession>A0ABN7TAT5</accession>
<evidence type="ECO:0000256" key="1">
    <source>
        <dbReference type="SAM" id="SignalP"/>
    </source>
</evidence>
<protein>
    <submittedName>
        <fullName evidence="3">Oidioi.mRNA.OKI2018_I69.chr2.g6824.t1.cds</fullName>
    </submittedName>
</protein>
<keyword evidence="4" id="KW-1185">Reference proteome</keyword>
<dbReference type="SUPFAM" id="SSF49265">
    <property type="entry name" value="Fibronectin type III"/>
    <property type="match status" value="1"/>
</dbReference>
<dbReference type="EMBL" id="OU015567">
    <property type="protein sequence ID" value="CAG5112631.1"/>
    <property type="molecule type" value="Genomic_DNA"/>
</dbReference>
<gene>
    <name evidence="3" type="ORF">OKIOD_LOCUS15589</name>
</gene>
<evidence type="ECO:0000313" key="4">
    <source>
        <dbReference type="Proteomes" id="UP001158576"/>
    </source>
</evidence>
<organism evidence="3 4">
    <name type="scientific">Oikopleura dioica</name>
    <name type="common">Tunicate</name>
    <dbReference type="NCBI Taxonomy" id="34765"/>
    <lineage>
        <taxon>Eukaryota</taxon>
        <taxon>Metazoa</taxon>
        <taxon>Chordata</taxon>
        <taxon>Tunicata</taxon>
        <taxon>Appendicularia</taxon>
        <taxon>Copelata</taxon>
        <taxon>Oikopleuridae</taxon>
        <taxon>Oikopleura</taxon>
    </lineage>
</organism>
<proteinExistence type="predicted"/>
<dbReference type="PROSITE" id="PS50853">
    <property type="entry name" value="FN3"/>
    <property type="match status" value="1"/>
</dbReference>
<dbReference type="CDD" id="cd00063">
    <property type="entry name" value="FN3"/>
    <property type="match status" value="1"/>
</dbReference>
<name>A0ABN7TAT5_OIKDI</name>
<reference evidence="3 4" key="1">
    <citation type="submission" date="2021-04" db="EMBL/GenBank/DDBJ databases">
        <authorList>
            <person name="Bliznina A."/>
        </authorList>
    </citation>
    <scope>NUCLEOTIDE SEQUENCE [LARGE SCALE GENOMIC DNA]</scope>
</reference>
<sequence>MKLALSTSFFASVLGQAPGGAAQYLYCINANNHGSNPRMLPNNMCCPFYEQAGIKGKPYHSAVHGCCGTALYDLTTQDCCPEAEVIMEKGTRPSAPTGFFGSAQVIGGESTILLMWDEAVSGSSYYLDVRSMKLNGEEVEIEKPFGTGTLDSHFASLSNVVSGVEYEFEVSTINCLGDISSSSKFSVTA</sequence>
<dbReference type="InterPro" id="IPR003961">
    <property type="entry name" value="FN3_dom"/>
</dbReference>
<dbReference type="InterPro" id="IPR036116">
    <property type="entry name" value="FN3_sf"/>
</dbReference>
<feature type="domain" description="Fibronectin type-III" evidence="2">
    <location>
        <begin position="92"/>
        <end position="189"/>
    </location>
</feature>
<dbReference type="Proteomes" id="UP001158576">
    <property type="component" value="Chromosome 2"/>
</dbReference>